<dbReference type="EMBL" id="LSRX01000246">
    <property type="protein sequence ID" value="OLQ03105.1"/>
    <property type="molecule type" value="Genomic_DNA"/>
</dbReference>
<dbReference type="Proteomes" id="UP000186817">
    <property type="component" value="Unassembled WGS sequence"/>
</dbReference>
<protein>
    <submittedName>
        <fullName evidence="1">Uncharacterized protein</fullName>
    </submittedName>
</protein>
<name>A0A1Q9E6R2_SYMMI</name>
<keyword evidence="2" id="KW-1185">Reference proteome</keyword>
<reference evidence="1 2" key="1">
    <citation type="submission" date="2016-02" db="EMBL/GenBank/DDBJ databases">
        <title>Genome analysis of coral dinoflagellate symbionts highlights evolutionary adaptations to a symbiotic lifestyle.</title>
        <authorList>
            <person name="Aranda M."/>
            <person name="Li Y."/>
            <person name="Liew Y.J."/>
            <person name="Baumgarten S."/>
            <person name="Simakov O."/>
            <person name="Wilson M."/>
            <person name="Piel J."/>
            <person name="Ashoor H."/>
            <person name="Bougouffa S."/>
            <person name="Bajic V.B."/>
            <person name="Ryu T."/>
            <person name="Ravasi T."/>
            <person name="Bayer T."/>
            <person name="Micklem G."/>
            <person name="Kim H."/>
            <person name="Bhak J."/>
            <person name="Lajeunesse T.C."/>
            <person name="Voolstra C.R."/>
        </authorList>
    </citation>
    <scope>NUCLEOTIDE SEQUENCE [LARGE SCALE GENOMIC DNA]</scope>
    <source>
        <strain evidence="1 2">CCMP2467</strain>
    </source>
</reference>
<proteinExistence type="predicted"/>
<evidence type="ECO:0000313" key="1">
    <source>
        <dbReference type="EMBL" id="OLQ03105.1"/>
    </source>
</evidence>
<evidence type="ECO:0000313" key="2">
    <source>
        <dbReference type="Proteomes" id="UP000186817"/>
    </source>
</evidence>
<dbReference type="OrthoDB" id="436873at2759"/>
<gene>
    <name evidence="1" type="ORF">AK812_SmicGene13981</name>
</gene>
<dbReference type="AlphaFoldDB" id="A0A1Q9E6R2"/>
<accession>A0A1Q9E6R2</accession>
<comment type="caution">
    <text evidence="1">The sequence shown here is derived from an EMBL/GenBank/DDBJ whole genome shotgun (WGS) entry which is preliminary data.</text>
</comment>
<organism evidence="1 2">
    <name type="scientific">Symbiodinium microadriaticum</name>
    <name type="common">Dinoflagellate</name>
    <name type="synonym">Zooxanthella microadriatica</name>
    <dbReference type="NCBI Taxonomy" id="2951"/>
    <lineage>
        <taxon>Eukaryota</taxon>
        <taxon>Sar</taxon>
        <taxon>Alveolata</taxon>
        <taxon>Dinophyceae</taxon>
        <taxon>Suessiales</taxon>
        <taxon>Symbiodiniaceae</taxon>
        <taxon>Symbiodinium</taxon>
    </lineage>
</organism>
<sequence>MCFFNGTKKAFVAGSHSLQNENTFKLEDKGLSHTLFMNKFNMTEDALRKCIMNDEVDVVTHGDKFYVSWRSLKSSAVDKRTTNIQLEGKRMKLQAKEAGQLQALMDDINLENELPDMRLDIYTDDAYDTFVDAGA</sequence>